<dbReference type="SUPFAM" id="SSF52540">
    <property type="entry name" value="P-loop containing nucleoside triphosphate hydrolases"/>
    <property type="match status" value="1"/>
</dbReference>
<feature type="domain" description="UvrD-like helicase ATP-binding" evidence="5">
    <location>
        <begin position="1"/>
        <end position="247"/>
    </location>
</feature>
<keyword evidence="1" id="KW-0547">Nucleotide-binding</keyword>
<dbReference type="GO" id="GO:0000725">
    <property type="term" value="P:recombinational repair"/>
    <property type="evidence" value="ECO:0007669"/>
    <property type="project" value="TreeGrafter"/>
</dbReference>
<proteinExistence type="predicted"/>
<keyword evidence="3" id="KW-0347">Helicase</keyword>
<dbReference type="AlphaFoldDB" id="X1TLG3"/>
<sequence length="253" mass="28756">GTGKTRVLTDRTAYLIAERQIAPDSILAVTFTNKAANEMRERLVRQLKRLAITGEPHISTFHSFGHGILKAHPELANRRIPFSIIDEEDKRRILLSHLGIERKKIKKVSSKISTVKQSGLSADQIPEKELSHTFNGYEAFLSQGNMVDLDDLIYCPVRMFQDNPDLLSQYQAQYPVILVDEFQDINAVQYQLIRLLIAGDDADLLVVGDPHQAIYGFRGADVRFIRSFLNDFPKAVTYRLTKSYRCSNHILQA</sequence>
<protein>
    <recommendedName>
        <fullName evidence="5">UvrD-like helicase ATP-binding domain-containing protein</fullName>
    </recommendedName>
</protein>
<dbReference type="GO" id="GO:0016787">
    <property type="term" value="F:hydrolase activity"/>
    <property type="evidence" value="ECO:0007669"/>
    <property type="project" value="UniProtKB-KW"/>
</dbReference>
<dbReference type="GO" id="GO:0005829">
    <property type="term" value="C:cytosol"/>
    <property type="evidence" value="ECO:0007669"/>
    <property type="project" value="TreeGrafter"/>
</dbReference>
<dbReference type="InterPro" id="IPR027417">
    <property type="entry name" value="P-loop_NTPase"/>
</dbReference>
<dbReference type="Gene3D" id="1.10.10.160">
    <property type="match status" value="1"/>
</dbReference>
<evidence type="ECO:0000259" key="5">
    <source>
        <dbReference type="PROSITE" id="PS51198"/>
    </source>
</evidence>
<dbReference type="GO" id="GO:0005524">
    <property type="term" value="F:ATP binding"/>
    <property type="evidence" value="ECO:0007669"/>
    <property type="project" value="UniProtKB-KW"/>
</dbReference>
<reference evidence="6" key="1">
    <citation type="journal article" date="2014" name="Front. Microbiol.">
        <title>High frequency of phylogenetically diverse reductive dehalogenase-homologous genes in deep subseafloor sedimentary metagenomes.</title>
        <authorList>
            <person name="Kawai M."/>
            <person name="Futagami T."/>
            <person name="Toyoda A."/>
            <person name="Takaki Y."/>
            <person name="Nishi S."/>
            <person name="Hori S."/>
            <person name="Arai W."/>
            <person name="Tsubouchi T."/>
            <person name="Morono Y."/>
            <person name="Uchiyama I."/>
            <person name="Ito T."/>
            <person name="Fujiyama A."/>
            <person name="Inagaki F."/>
            <person name="Takami H."/>
        </authorList>
    </citation>
    <scope>NUCLEOTIDE SEQUENCE</scope>
    <source>
        <strain evidence="6">Expedition CK06-06</strain>
    </source>
</reference>
<name>X1TLG3_9ZZZZ</name>
<dbReference type="PROSITE" id="PS51198">
    <property type="entry name" value="UVRD_HELICASE_ATP_BIND"/>
    <property type="match status" value="1"/>
</dbReference>
<dbReference type="Gene3D" id="3.40.50.300">
    <property type="entry name" value="P-loop containing nucleotide triphosphate hydrolases"/>
    <property type="match status" value="1"/>
</dbReference>
<evidence type="ECO:0000256" key="1">
    <source>
        <dbReference type="ARBA" id="ARBA00022741"/>
    </source>
</evidence>
<evidence type="ECO:0000256" key="2">
    <source>
        <dbReference type="ARBA" id="ARBA00022801"/>
    </source>
</evidence>
<dbReference type="Pfam" id="PF00580">
    <property type="entry name" value="UvrD-helicase"/>
    <property type="match status" value="1"/>
</dbReference>
<accession>X1TLG3</accession>
<dbReference type="PANTHER" id="PTHR11070:SF59">
    <property type="entry name" value="DNA 3'-5' HELICASE"/>
    <property type="match status" value="1"/>
</dbReference>
<dbReference type="GO" id="GO:0043138">
    <property type="term" value="F:3'-5' DNA helicase activity"/>
    <property type="evidence" value="ECO:0007669"/>
    <property type="project" value="TreeGrafter"/>
</dbReference>
<evidence type="ECO:0000256" key="3">
    <source>
        <dbReference type="ARBA" id="ARBA00022806"/>
    </source>
</evidence>
<dbReference type="PANTHER" id="PTHR11070">
    <property type="entry name" value="UVRD / RECB / PCRA DNA HELICASE FAMILY MEMBER"/>
    <property type="match status" value="1"/>
</dbReference>
<dbReference type="InterPro" id="IPR014016">
    <property type="entry name" value="UvrD-like_ATP-bd"/>
</dbReference>
<evidence type="ECO:0000256" key="4">
    <source>
        <dbReference type="ARBA" id="ARBA00022840"/>
    </source>
</evidence>
<evidence type="ECO:0000313" key="6">
    <source>
        <dbReference type="EMBL" id="GAJ06094.1"/>
    </source>
</evidence>
<dbReference type="GO" id="GO:0033202">
    <property type="term" value="C:DNA helicase complex"/>
    <property type="evidence" value="ECO:0007669"/>
    <property type="project" value="TreeGrafter"/>
</dbReference>
<dbReference type="CDD" id="cd17932">
    <property type="entry name" value="DEXQc_UvrD"/>
    <property type="match status" value="1"/>
</dbReference>
<dbReference type="EMBL" id="BARW01029129">
    <property type="protein sequence ID" value="GAJ06094.1"/>
    <property type="molecule type" value="Genomic_DNA"/>
</dbReference>
<dbReference type="InterPro" id="IPR013986">
    <property type="entry name" value="DExx_box_DNA_helicase_dom_sf"/>
</dbReference>
<keyword evidence="4" id="KW-0067">ATP-binding</keyword>
<dbReference type="InterPro" id="IPR000212">
    <property type="entry name" value="DNA_helicase_UvrD/REP"/>
</dbReference>
<organism evidence="6">
    <name type="scientific">marine sediment metagenome</name>
    <dbReference type="NCBI Taxonomy" id="412755"/>
    <lineage>
        <taxon>unclassified sequences</taxon>
        <taxon>metagenomes</taxon>
        <taxon>ecological metagenomes</taxon>
    </lineage>
</organism>
<feature type="non-terminal residue" evidence="6">
    <location>
        <position position="253"/>
    </location>
</feature>
<keyword evidence="2" id="KW-0378">Hydrolase</keyword>
<comment type="caution">
    <text evidence="6">The sequence shown here is derived from an EMBL/GenBank/DDBJ whole genome shotgun (WGS) entry which is preliminary data.</text>
</comment>
<gene>
    <name evidence="6" type="ORF">S12H4_46885</name>
</gene>
<feature type="non-terminal residue" evidence="6">
    <location>
        <position position="1"/>
    </location>
</feature>
<dbReference type="GO" id="GO:0003677">
    <property type="term" value="F:DNA binding"/>
    <property type="evidence" value="ECO:0007669"/>
    <property type="project" value="InterPro"/>
</dbReference>